<dbReference type="Pfam" id="PF00669">
    <property type="entry name" value="Flagellin_N"/>
    <property type="match status" value="1"/>
</dbReference>
<keyword evidence="6" id="KW-0282">Flagellum</keyword>
<evidence type="ECO:0000256" key="1">
    <source>
        <dbReference type="ARBA" id="ARBA00005709"/>
    </source>
</evidence>
<dbReference type="PANTHER" id="PTHR42792">
    <property type="entry name" value="FLAGELLIN"/>
    <property type="match status" value="1"/>
</dbReference>
<evidence type="ECO:0000313" key="7">
    <source>
        <dbReference type="Proteomes" id="UP000318384"/>
    </source>
</evidence>
<protein>
    <recommendedName>
        <fullName evidence="3">Flagellin</fullName>
    </recommendedName>
</protein>
<dbReference type="AlphaFoldDB" id="A0A517X3B8"/>
<dbReference type="EMBL" id="CP037422">
    <property type="protein sequence ID" value="QDU11985.1"/>
    <property type="molecule type" value="Genomic_DNA"/>
</dbReference>
<name>A0A517X3B8_9PLAN</name>
<dbReference type="SUPFAM" id="SSF64518">
    <property type="entry name" value="Phase 1 flagellin"/>
    <property type="match status" value="2"/>
</dbReference>
<evidence type="ECO:0000256" key="2">
    <source>
        <dbReference type="ARBA" id="ARBA00023143"/>
    </source>
</evidence>
<keyword evidence="7" id="KW-1185">Reference proteome</keyword>
<dbReference type="Proteomes" id="UP000318384">
    <property type="component" value="Chromosome"/>
</dbReference>
<dbReference type="GO" id="GO:0005198">
    <property type="term" value="F:structural molecule activity"/>
    <property type="evidence" value="ECO:0007669"/>
    <property type="project" value="UniProtKB-UniRule"/>
</dbReference>
<keyword evidence="2 3" id="KW-0975">Bacterial flagellum</keyword>
<comment type="subcellular location">
    <subcellularLocation>
        <location evidence="3">Secreted</location>
    </subcellularLocation>
    <subcellularLocation>
        <location evidence="3">Bacterial flagellum</location>
    </subcellularLocation>
</comment>
<dbReference type="OrthoDB" id="9796789at2"/>
<proteinExistence type="inferred from homology"/>
<dbReference type="PANTHER" id="PTHR42792:SF2">
    <property type="entry name" value="FLAGELLIN"/>
    <property type="match status" value="1"/>
</dbReference>
<keyword evidence="3" id="KW-0964">Secreted</keyword>
<comment type="function">
    <text evidence="3">Flagellin is the subunit protein which polymerizes to form the filaments of bacterial flagella.</text>
</comment>
<dbReference type="Gene3D" id="1.20.1330.10">
    <property type="entry name" value="f41 fragment of flagellin, N-terminal domain"/>
    <property type="match status" value="2"/>
</dbReference>
<evidence type="ECO:0000259" key="5">
    <source>
        <dbReference type="Pfam" id="PF00700"/>
    </source>
</evidence>
<dbReference type="RefSeq" id="WP_145179824.1">
    <property type="nucleotide sequence ID" value="NZ_CP037422.1"/>
</dbReference>
<feature type="domain" description="Flagellin N-terminal" evidence="4">
    <location>
        <begin position="4"/>
        <end position="142"/>
    </location>
</feature>
<sequence>MTRINTNVASIRGLRSLNKSTSLLDQSLTRLSTGLKINSGKDNPSGLIASETLRSQVSAIEQSIKNSNRASNVIATADSALGEVTNLLNQVRGLVQEGLNEGALSSDEIAANQLQIDTALSAINRISANTSFAGDKLIDGSKAFRTQASAVDSAKLSDFQVNEAVFGSSSTITLDATIVTAATQASLDYSAVSGGLASATTIEVGGASGSQVLFLGASSSLDNVRDAVNGVTDITGVTATKTNKVASNLSFNNAATNSGLTFTDARTSDSILGDTGQNIRVEFAAANGPNSVAGITFNNSNTDINIIVQVASDANNAITSTATSIKALLDGNADTNALITTAQEGDGTGVVEVEAAAALSGGTSAYLTFSASNYGSDEFVDVNVLSGTFDTVDNVTDANALSRDIGSDIVARINGQVAQGSGLQANLRSQQLDASFSFTAAANTASNTASLTITGGGSLFQIGQDVSAAGQVGIGIEAVNTARLGGVSGKLFELGSGGGKSLLDVGPAVPGADLVNIIEEAVNRVSTLRGRLGAIQKNVIETNVSSLGVALENISEARSQIVDTDFAVETANLTKAQILNQAGISVLSIANQNPQQVLSLLG</sequence>
<dbReference type="GO" id="GO:0009288">
    <property type="term" value="C:bacterial-type flagellum"/>
    <property type="evidence" value="ECO:0007669"/>
    <property type="project" value="UniProtKB-SubCell"/>
</dbReference>
<organism evidence="6 7">
    <name type="scientific">Gimesia aquarii</name>
    <dbReference type="NCBI Taxonomy" id="2527964"/>
    <lineage>
        <taxon>Bacteria</taxon>
        <taxon>Pseudomonadati</taxon>
        <taxon>Planctomycetota</taxon>
        <taxon>Planctomycetia</taxon>
        <taxon>Planctomycetales</taxon>
        <taxon>Planctomycetaceae</taxon>
        <taxon>Gimesia</taxon>
    </lineage>
</organism>
<evidence type="ECO:0000259" key="4">
    <source>
        <dbReference type="Pfam" id="PF00669"/>
    </source>
</evidence>
<keyword evidence="6" id="KW-0966">Cell projection</keyword>
<comment type="similarity">
    <text evidence="1 3">Belongs to the bacterial flagellin family.</text>
</comment>
<keyword evidence="6" id="KW-0969">Cilium</keyword>
<gene>
    <name evidence="6" type="primary">flaB</name>
    <name evidence="6" type="ORF">V202x_54100</name>
</gene>
<dbReference type="InterPro" id="IPR001492">
    <property type="entry name" value="Flagellin"/>
</dbReference>
<dbReference type="Pfam" id="PF00700">
    <property type="entry name" value="Flagellin_C"/>
    <property type="match status" value="1"/>
</dbReference>
<dbReference type="InterPro" id="IPR046358">
    <property type="entry name" value="Flagellin_C"/>
</dbReference>
<dbReference type="GO" id="GO:0005576">
    <property type="term" value="C:extracellular region"/>
    <property type="evidence" value="ECO:0007669"/>
    <property type="project" value="UniProtKB-SubCell"/>
</dbReference>
<dbReference type="PRINTS" id="PR00207">
    <property type="entry name" value="FLAGELLIN"/>
</dbReference>
<dbReference type="InterPro" id="IPR001029">
    <property type="entry name" value="Flagellin_N"/>
</dbReference>
<accession>A0A517X3B8</accession>
<evidence type="ECO:0000313" key="6">
    <source>
        <dbReference type="EMBL" id="QDU11985.1"/>
    </source>
</evidence>
<feature type="domain" description="Flagellin C-terminal" evidence="5">
    <location>
        <begin position="516"/>
        <end position="601"/>
    </location>
</feature>
<evidence type="ECO:0000256" key="3">
    <source>
        <dbReference type="RuleBase" id="RU362073"/>
    </source>
</evidence>
<reference evidence="6 7" key="1">
    <citation type="submission" date="2019-03" db="EMBL/GenBank/DDBJ databases">
        <title>Deep-cultivation of Planctomycetes and their phenomic and genomic characterization uncovers novel biology.</title>
        <authorList>
            <person name="Wiegand S."/>
            <person name="Jogler M."/>
            <person name="Boedeker C."/>
            <person name="Pinto D."/>
            <person name="Vollmers J."/>
            <person name="Rivas-Marin E."/>
            <person name="Kohn T."/>
            <person name="Peeters S.H."/>
            <person name="Heuer A."/>
            <person name="Rast P."/>
            <person name="Oberbeckmann S."/>
            <person name="Bunk B."/>
            <person name="Jeske O."/>
            <person name="Meyerdierks A."/>
            <person name="Storesund J.E."/>
            <person name="Kallscheuer N."/>
            <person name="Luecker S."/>
            <person name="Lage O.M."/>
            <person name="Pohl T."/>
            <person name="Merkel B.J."/>
            <person name="Hornburger P."/>
            <person name="Mueller R.-W."/>
            <person name="Bruemmer F."/>
            <person name="Labrenz M."/>
            <person name="Spormann A.M."/>
            <person name="Op den Camp H."/>
            <person name="Overmann J."/>
            <person name="Amann R."/>
            <person name="Jetten M.S.M."/>
            <person name="Mascher T."/>
            <person name="Medema M.H."/>
            <person name="Devos D.P."/>
            <person name="Kaster A.-K."/>
            <person name="Ovreas L."/>
            <person name="Rohde M."/>
            <person name="Galperin M.Y."/>
            <person name="Jogler C."/>
        </authorList>
    </citation>
    <scope>NUCLEOTIDE SEQUENCE [LARGE SCALE GENOMIC DNA]</scope>
    <source>
        <strain evidence="6 7">V202</strain>
    </source>
</reference>